<name>A0ABD1ERL3_HYPHA</name>
<dbReference type="EMBL" id="JBDJPC010000005">
    <property type="protein sequence ID" value="KAL1501421.1"/>
    <property type="molecule type" value="Genomic_DNA"/>
</dbReference>
<feature type="chain" id="PRO_5044892874" evidence="1">
    <location>
        <begin position="20"/>
        <end position="147"/>
    </location>
</feature>
<dbReference type="AlphaFoldDB" id="A0ABD1ERL3"/>
<comment type="caution">
    <text evidence="2">The sequence shown here is derived from an EMBL/GenBank/DDBJ whole genome shotgun (WGS) entry which is preliminary data.</text>
</comment>
<feature type="signal peptide" evidence="1">
    <location>
        <begin position="1"/>
        <end position="19"/>
    </location>
</feature>
<evidence type="ECO:0000256" key="1">
    <source>
        <dbReference type="SAM" id="SignalP"/>
    </source>
</evidence>
<protein>
    <submittedName>
        <fullName evidence="2">Uncharacterized protein</fullName>
    </submittedName>
</protein>
<sequence length="147" mass="16766">MSLMNILYIFAALTVYINAQIEDFDSYEPNYDYNIGPNHEILYDANEVLKNWIRVNEIAIAALHGNYAGRKHVQLLTIANEHLAPLFGVKFHQHDKLDDGFNNNVEHPQTPGHGKLDQHIYDKFKGFHPELVTITPKSGLANINIDN</sequence>
<proteinExistence type="predicted"/>
<organism evidence="2 3">
    <name type="scientific">Hypothenemus hampei</name>
    <name type="common">Coffee berry borer</name>
    <dbReference type="NCBI Taxonomy" id="57062"/>
    <lineage>
        <taxon>Eukaryota</taxon>
        <taxon>Metazoa</taxon>
        <taxon>Ecdysozoa</taxon>
        <taxon>Arthropoda</taxon>
        <taxon>Hexapoda</taxon>
        <taxon>Insecta</taxon>
        <taxon>Pterygota</taxon>
        <taxon>Neoptera</taxon>
        <taxon>Endopterygota</taxon>
        <taxon>Coleoptera</taxon>
        <taxon>Polyphaga</taxon>
        <taxon>Cucujiformia</taxon>
        <taxon>Curculionidae</taxon>
        <taxon>Scolytinae</taxon>
        <taxon>Hypothenemus</taxon>
    </lineage>
</organism>
<keyword evidence="1" id="KW-0732">Signal</keyword>
<accession>A0ABD1ERL3</accession>
<reference evidence="2 3" key="1">
    <citation type="submission" date="2024-05" db="EMBL/GenBank/DDBJ databases">
        <title>Genetic variation in Jamaican populations of the coffee berry borer (Hypothenemus hampei).</title>
        <authorList>
            <person name="Errbii M."/>
            <person name="Myrie A."/>
        </authorList>
    </citation>
    <scope>NUCLEOTIDE SEQUENCE [LARGE SCALE GENOMIC DNA]</scope>
    <source>
        <strain evidence="2">JA-Hopewell-2020-01-JO</strain>
        <tissue evidence="2">Whole body</tissue>
    </source>
</reference>
<evidence type="ECO:0000313" key="2">
    <source>
        <dbReference type="EMBL" id="KAL1501421.1"/>
    </source>
</evidence>
<dbReference type="Proteomes" id="UP001566132">
    <property type="component" value="Unassembled WGS sequence"/>
</dbReference>
<keyword evidence="3" id="KW-1185">Reference proteome</keyword>
<gene>
    <name evidence="2" type="ORF">ABEB36_006743</name>
</gene>
<evidence type="ECO:0000313" key="3">
    <source>
        <dbReference type="Proteomes" id="UP001566132"/>
    </source>
</evidence>